<dbReference type="PRINTS" id="PR00081">
    <property type="entry name" value="GDHRDH"/>
</dbReference>
<proteinExistence type="inferred from homology"/>
<organism evidence="4 5">
    <name type="scientific">Aspergillus udagawae</name>
    <dbReference type="NCBI Taxonomy" id="91492"/>
    <lineage>
        <taxon>Eukaryota</taxon>
        <taxon>Fungi</taxon>
        <taxon>Dikarya</taxon>
        <taxon>Ascomycota</taxon>
        <taxon>Pezizomycotina</taxon>
        <taxon>Eurotiomycetes</taxon>
        <taxon>Eurotiomycetidae</taxon>
        <taxon>Eurotiales</taxon>
        <taxon>Aspergillaceae</taxon>
        <taxon>Aspergillus</taxon>
        <taxon>Aspergillus subgen. Fumigati</taxon>
    </lineage>
</organism>
<evidence type="ECO:0000256" key="1">
    <source>
        <dbReference type="ARBA" id="ARBA00006484"/>
    </source>
</evidence>
<dbReference type="EMBL" id="BLKG01000106">
    <property type="protein sequence ID" value="GFF94988.1"/>
    <property type="molecule type" value="Genomic_DNA"/>
</dbReference>
<dbReference type="PANTHER" id="PTHR43618">
    <property type="entry name" value="7-ALPHA-HYDROXYSTEROID DEHYDROGENASE"/>
    <property type="match status" value="1"/>
</dbReference>
<name>A0ABQ1B6Y4_9EURO</name>
<evidence type="ECO:0000256" key="3">
    <source>
        <dbReference type="ARBA" id="ARBA00023002"/>
    </source>
</evidence>
<comment type="similarity">
    <text evidence="1">Belongs to the short-chain dehydrogenases/reductases (SDR) family.</text>
</comment>
<evidence type="ECO:0000256" key="2">
    <source>
        <dbReference type="ARBA" id="ARBA00022857"/>
    </source>
</evidence>
<evidence type="ECO:0000313" key="4">
    <source>
        <dbReference type="EMBL" id="GFF94988.1"/>
    </source>
</evidence>
<dbReference type="InterPro" id="IPR020904">
    <property type="entry name" value="Sc_DH/Rdtase_CS"/>
</dbReference>
<keyword evidence="5" id="KW-1185">Reference proteome</keyword>
<evidence type="ECO:0000313" key="5">
    <source>
        <dbReference type="Proteomes" id="UP000465266"/>
    </source>
</evidence>
<dbReference type="SUPFAM" id="SSF51735">
    <property type="entry name" value="NAD(P)-binding Rossmann-fold domains"/>
    <property type="match status" value="1"/>
</dbReference>
<gene>
    <name evidence="4" type="ORF">IFM53868_07791</name>
</gene>
<dbReference type="InterPro" id="IPR002347">
    <property type="entry name" value="SDR_fam"/>
</dbReference>
<dbReference type="InterPro" id="IPR052178">
    <property type="entry name" value="Sec_Metab_Biosynth_SDR"/>
</dbReference>
<dbReference type="PROSITE" id="PS00061">
    <property type="entry name" value="ADH_SHORT"/>
    <property type="match status" value="1"/>
</dbReference>
<keyword evidence="3" id="KW-0560">Oxidoreductase</keyword>
<dbReference type="CDD" id="cd05233">
    <property type="entry name" value="SDR_c"/>
    <property type="match status" value="1"/>
</dbReference>
<keyword evidence="2" id="KW-0521">NADP</keyword>
<dbReference type="Pfam" id="PF13561">
    <property type="entry name" value="adh_short_C2"/>
    <property type="match status" value="1"/>
</dbReference>
<accession>A0ABQ1B6Y4</accession>
<dbReference type="Proteomes" id="UP000465266">
    <property type="component" value="Unassembled WGS sequence"/>
</dbReference>
<comment type="caution">
    <text evidence="4">The sequence shown here is derived from an EMBL/GenBank/DDBJ whole genome shotgun (WGS) entry which is preliminary data.</text>
</comment>
<dbReference type="Gene3D" id="3.40.50.720">
    <property type="entry name" value="NAD(P)-binding Rossmann-like Domain"/>
    <property type="match status" value="1"/>
</dbReference>
<protein>
    <submittedName>
        <fullName evidence="4">Granaticin polyketide synthase putative ketoacyl reductase 2</fullName>
    </submittedName>
</protein>
<dbReference type="PANTHER" id="PTHR43618:SF2">
    <property type="entry name" value="CHAIN DEHYDROGENASE, PUTATIVE (AFU_ORTHOLOGUE AFUA_6G06930)-RELATED"/>
    <property type="match status" value="1"/>
</dbReference>
<dbReference type="InterPro" id="IPR036291">
    <property type="entry name" value="NAD(P)-bd_dom_sf"/>
</dbReference>
<reference evidence="4 5" key="1">
    <citation type="submission" date="2020-01" db="EMBL/GenBank/DDBJ databases">
        <title>Draft genome sequence of Aspergillus udagawae IFM 53868.</title>
        <authorList>
            <person name="Takahashi H."/>
            <person name="Yaguchi T."/>
        </authorList>
    </citation>
    <scope>NUCLEOTIDE SEQUENCE [LARGE SCALE GENOMIC DNA]</scope>
    <source>
        <strain evidence="4 5">IFM 53868</strain>
    </source>
</reference>
<sequence length="310" mass="33712">MVGPDLPRVILDIASYHQLTHSHFKHSSPPVAAQYTMPYNLKGKNVLVTGGSRGLGAVICQKFAAEGCNVAINYHSSRAVAEDLASRLAKEYSIKSIVLQGDAELPEDNQRVVQEANEQLSGLDIVIANAGWTRFANQRDIYDLSFEEWDKASCRLAVLVRDANCMQGWRVNVMSHLQLMQAAKPIFEKNADGGVYIMTSSIAGITTDGSSMGYSVSKAAALHLMKHLALSVGPKIRVNAVLPGLMLTEWGKKFGDSAIEWLNQKAILKQETDLEDCANMFVTLAKNTSMTGQQIVIDSGLAMGRASPSK</sequence>